<accession>A0ACB8ZF85</accession>
<keyword evidence="2" id="KW-1185">Reference proteome</keyword>
<sequence length="95" mass="10617">MHQPKYKRTDATKRVVTWVSCTLLPSGIHIWAGLGRSGPGLTGNTDPTVQSGFIKQPLLPQSFQRQRAETDGESTVIYPFLLLPPRFVKDSFFLS</sequence>
<dbReference type="Proteomes" id="UP001056120">
    <property type="component" value="Linkage Group LG26"/>
</dbReference>
<reference evidence="2" key="1">
    <citation type="journal article" date="2022" name="Mol. Ecol. Resour.">
        <title>The genomes of chicory, endive, great burdock and yacon provide insights into Asteraceae palaeo-polyploidization history and plant inulin production.</title>
        <authorList>
            <person name="Fan W."/>
            <person name="Wang S."/>
            <person name="Wang H."/>
            <person name="Wang A."/>
            <person name="Jiang F."/>
            <person name="Liu H."/>
            <person name="Zhao H."/>
            <person name="Xu D."/>
            <person name="Zhang Y."/>
        </authorList>
    </citation>
    <scope>NUCLEOTIDE SEQUENCE [LARGE SCALE GENOMIC DNA]</scope>
    <source>
        <strain evidence="2">cv. Yunnan</strain>
    </source>
</reference>
<comment type="caution">
    <text evidence="1">The sequence shown here is derived from an EMBL/GenBank/DDBJ whole genome shotgun (WGS) entry which is preliminary data.</text>
</comment>
<evidence type="ECO:0000313" key="1">
    <source>
        <dbReference type="EMBL" id="KAI3696248.1"/>
    </source>
</evidence>
<name>A0ACB8ZF85_9ASTR</name>
<evidence type="ECO:0000313" key="2">
    <source>
        <dbReference type="Proteomes" id="UP001056120"/>
    </source>
</evidence>
<protein>
    <submittedName>
        <fullName evidence="1">Uncharacterized protein</fullName>
    </submittedName>
</protein>
<proteinExistence type="predicted"/>
<organism evidence="1 2">
    <name type="scientific">Smallanthus sonchifolius</name>
    <dbReference type="NCBI Taxonomy" id="185202"/>
    <lineage>
        <taxon>Eukaryota</taxon>
        <taxon>Viridiplantae</taxon>
        <taxon>Streptophyta</taxon>
        <taxon>Embryophyta</taxon>
        <taxon>Tracheophyta</taxon>
        <taxon>Spermatophyta</taxon>
        <taxon>Magnoliopsida</taxon>
        <taxon>eudicotyledons</taxon>
        <taxon>Gunneridae</taxon>
        <taxon>Pentapetalae</taxon>
        <taxon>asterids</taxon>
        <taxon>campanulids</taxon>
        <taxon>Asterales</taxon>
        <taxon>Asteraceae</taxon>
        <taxon>Asteroideae</taxon>
        <taxon>Heliantheae alliance</taxon>
        <taxon>Millerieae</taxon>
        <taxon>Smallanthus</taxon>
    </lineage>
</organism>
<reference evidence="1 2" key="2">
    <citation type="journal article" date="2022" name="Mol. Ecol. Resour.">
        <title>The genomes of chicory, endive, great burdock and yacon provide insights into Asteraceae paleo-polyploidization history and plant inulin production.</title>
        <authorList>
            <person name="Fan W."/>
            <person name="Wang S."/>
            <person name="Wang H."/>
            <person name="Wang A."/>
            <person name="Jiang F."/>
            <person name="Liu H."/>
            <person name="Zhao H."/>
            <person name="Xu D."/>
            <person name="Zhang Y."/>
        </authorList>
    </citation>
    <scope>NUCLEOTIDE SEQUENCE [LARGE SCALE GENOMIC DNA]</scope>
    <source>
        <strain evidence="2">cv. Yunnan</strain>
        <tissue evidence="1">Leaves</tissue>
    </source>
</reference>
<dbReference type="EMBL" id="CM042043">
    <property type="protein sequence ID" value="KAI3696248.1"/>
    <property type="molecule type" value="Genomic_DNA"/>
</dbReference>
<gene>
    <name evidence="1" type="ORF">L1987_79259</name>
</gene>